<dbReference type="eggNOG" id="ENOG502QWM4">
    <property type="taxonomic scope" value="Eukaryota"/>
</dbReference>
<dbReference type="InterPro" id="IPR036249">
    <property type="entry name" value="Thioredoxin-like_sf"/>
</dbReference>
<sequence>MPHPNQAGLAFKRAVPTSLDRASYAGCRLYGWMASPYTAKVRSMLSYKRLPFSDVVPSAMQLRLTVKPAVGRVIMPAVRLGDGSWRQDSALICDEVERNHPDRPTRPPGATQRLAASLLELHADEWLPMVALHYRWNTGNADWAVSEFGRCAFPMLPSLIASRLAQPVADRMRALCRVHGAVSPALAGIESFTERLIGTLERHLAAGSAAGGGPQPYLLGGVPCRADFALYGPLWAHLYRDPHSRAMFDGAPHVVRWFERLHGHAADAAFPQLAARDAAATPASTSPDSASGSAAKFLPDDEVPETLDPLFRALFDEQWPFLQLACAAVDEHAAAHPDAARTPRAFGYAPFVAGGVAGERRLLAYSAWRAQRPLDEYWGLALAPSRELELRRVDAWLARLGVRDAFRALQPAVRLERDGELPQPFDVLRPRDGRRLPFNAWH</sequence>
<dbReference type="Gene3D" id="1.20.1050.10">
    <property type="match status" value="1"/>
</dbReference>
<dbReference type="InterPro" id="IPR010987">
    <property type="entry name" value="Glutathione-S-Trfase_C-like"/>
</dbReference>
<name>A0A0D3JC63_EMIH1</name>
<dbReference type="KEGG" id="ehx:EMIHUDRAFT_117387"/>
<dbReference type="AlphaFoldDB" id="A0A0D3JC63"/>
<dbReference type="InterPro" id="IPR004045">
    <property type="entry name" value="Glutathione_S-Trfase_N"/>
</dbReference>
<dbReference type="Proteomes" id="UP000013827">
    <property type="component" value="Unassembled WGS sequence"/>
</dbReference>
<dbReference type="SUPFAM" id="SSF52833">
    <property type="entry name" value="Thioredoxin-like"/>
    <property type="match status" value="1"/>
</dbReference>
<feature type="domain" description="GST C-terminal" evidence="2">
    <location>
        <begin position="146"/>
        <end position="283"/>
    </location>
</feature>
<dbReference type="PaxDb" id="2903-EOD21098"/>
<reference evidence="3" key="2">
    <citation type="submission" date="2024-10" db="UniProtKB">
        <authorList>
            <consortium name="EnsemblProtists"/>
        </authorList>
    </citation>
    <scope>IDENTIFICATION</scope>
</reference>
<feature type="region of interest" description="Disordered" evidence="1">
    <location>
        <begin position="278"/>
        <end position="297"/>
    </location>
</feature>
<evidence type="ECO:0000313" key="4">
    <source>
        <dbReference type="Proteomes" id="UP000013827"/>
    </source>
</evidence>
<dbReference type="GeneID" id="17266638"/>
<protein>
    <recommendedName>
        <fullName evidence="2">GST C-terminal domain-containing protein</fullName>
    </recommendedName>
</protein>
<dbReference type="Gene3D" id="3.40.30.10">
    <property type="entry name" value="Glutaredoxin"/>
    <property type="match status" value="1"/>
</dbReference>
<dbReference type="PROSITE" id="PS50405">
    <property type="entry name" value="GST_CTER"/>
    <property type="match status" value="1"/>
</dbReference>
<organism evidence="3 4">
    <name type="scientific">Emiliania huxleyi (strain CCMP1516)</name>
    <dbReference type="NCBI Taxonomy" id="280463"/>
    <lineage>
        <taxon>Eukaryota</taxon>
        <taxon>Haptista</taxon>
        <taxon>Haptophyta</taxon>
        <taxon>Prymnesiophyceae</taxon>
        <taxon>Isochrysidales</taxon>
        <taxon>Noelaerhabdaceae</taxon>
        <taxon>Emiliania</taxon>
    </lineage>
</organism>
<dbReference type="Pfam" id="PF13417">
    <property type="entry name" value="GST_N_3"/>
    <property type="match status" value="1"/>
</dbReference>
<evidence type="ECO:0000259" key="2">
    <source>
        <dbReference type="PROSITE" id="PS50405"/>
    </source>
</evidence>
<keyword evidence="4" id="KW-1185">Reference proteome</keyword>
<reference evidence="4" key="1">
    <citation type="journal article" date="2013" name="Nature">
        <title>Pan genome of the phytoplankton Emiliania underpins its global distribution.</title>
        <authorList>
            <person name="Read B.A."/>
            <person name="Kegel J."/>
            <person name="Klute M.J."/>
            <person name="Kuo A."/>
            <person name="Lefebvre S.C."/>
            <person name="Maumus F."/>
            <person name="Mayer C."/>
            <person name="Miller J."/>
            <person name="Monier A."/>
            <person name="Salamov A."/>
            <person name="Young J."/>
            <person name="Aguilar M."/>
            <person name="Claverie J.M."/>
            <person name="Frickenhaus S."/>
            <person name="Gonzalez K."/>
            <person name="Herman E.K."/>
            <person name="Lin Y.C."/>
            <person name="Napier J."/>
            <person name="Ogata H."/>
            <person name="Sarno A.F."/>
            <person name="Shmutz J."/>
            <person name="Schroeder D."/>
            <person name="de Vargas C."/>
            <person name="Verret F."/>
            <person name="von Dassow P."/>
            <person name="Valentin K."/>
            <person name="Van de Peer Y."/>
            <person name="Wheeler G."/>
            <person name="Dacks J.B."/>
            <person name="Delwiche C.F."/>
            <person name="Dyhrman S.T."/>
            <person name="Glockner G."/>
            <person name="John U."/>
            <person name="Richards T."/>
            <person name="Worden A.Z."/>
            <person name="Zhang X."/>
            <person name="Grigoriev I.V."/>
            <person name="Allen A.E."/>
            <person name="Bidle K."/>
            <person name="Borodovsky M."/>
            <person name="Bowler C."/>
            <person name="Brownlee C."/>
            <person name="Cock J.M."/>
            <person name="Elias M."/>
            <person name="Gladyshev V.N."/>
            <person name="Groth M."/>
            <person name="Guda C."/>
            <person name="Hadaegh A."/>
            <person name="Iglesias-Rodriguez M.D."/>
            <person name="Jenkins J."/>
            <person name="Jones B.M."/>
            <person name="Lawson T."/>
            <person name="Leese F."/>
            <person name="Lindquist E."/>
            <person name="Lobanov A."/>
            <person name="Lomsadze A."/>
            <person name="Malik S.B."/>
            <person name="Marsh M.E."/>
            <person name="Mackinder L."/>
            <person name="Mock T."/>
            <person name="Mueller-Roeber B."/>
            <person name="Pagarete A."/>
            <person name="Parker M."/>
            <person name="Probert I."/>
            <person name="Quesneville H."/>
            <person name="Raines C."/>
            <person name="Rensing S.A."/>
            <person name="Riano-Pachon D.M."/>
            <person name="Richier S."/>
            <person name="Rokitta S."/>
            <person name="Shiraiwa Y."/>
            <person name="Soanes D.M."/>
            <person name="van der Giezen M."/>
            <person name="Wahlund T.M."/>
            <person name="Williams B."/>
            <person name="Wilson W."/>
            <person name="Wolfe G."/>
            <person name="Wurch L.L."/>
        </authorList>
    </citation>
    <scope>NUCLEOTIDE SEQUENCE</scope>
</reference>
<feature type="compositionally biased region" description="Low complexity" evidence="1">
    <location>
        <begin position="278"/>
        <end position="295"/>
    </location>
</feature>
<dbReference type="InterPro" id="IPR036282">
    <property type="entry name" value="Glutathione-S-Trfase_C_sf"/>
</dbReference>
<dbReference type="HOGENOM" id="CLU_045103_1_0_1"/>
<accession>A0A0D3JC63</accession>
<dbReference type="SUPFAM" id="SSF47616">
    <property type="entry name" value="GST C-terminal domain-like"/>
    <property type="match status" value="1"/>
</dbReference>
<dbReference type="RefSeq" id="XP_005773527.1">
    <property type="nucleotide sequence ID" value="XM_005773470.1"/>
</dbReference>
<proteinExistence type="predicted"/>
<evidence type="ECO:0000256" key="1">
    <source>
        <dbReference type="SAM" id="MobiDB-lite"/>
    </source>
</evidence>
<dbReference type="EnsemblProtists" id="EOD21098">
    <property type="protein sequence ID" value="EOD21098"/>
    <property type="gene ID" value="EMIHUDRAFT_117387"/>
</dbReference>
<evidence type="ECO:0000313" key="3">
    <source>
        <dbReference type="EnsemblProtists" id="EOD21098"/>
    </source>
</evidence>